<dbReference type="KEGG" id="aio:EXH44_09755"/>
<dbReference type="Proteomes" id="UP000294444">
    <property type="component" value="Chromosome"/>
</dbReference>
<dbReference type="EMBL" id="CP038145">
    <property type="protein sequence ID" value="QBQ64486.1"/>
    <property type="molecule type" value="Genomic_DNA"/>
</dbReference>
<reference evidence="1 2" key="1">
    <citation type="submission" date="2019-03" db="EMBL/GenBank/DDBJ databases">
        <authorList>
            <person name="Che Y."/>
            <person name="Zhou L."/>
        </authorList>
    </citation>
    <scope>NUCLEOTIDE SEQUENCE [LARGE SCALE GENOMIC DNA]</scope>
    <source>
        <strain evidence="1 2">AIFJ1607</strain>
    </source>
</reference>
<sequence length="253" mass="29710">METKSNFYVYVLIDPKQPEQIAKVGYGKHFSVMLQAKGTYPNFYDPPFHYYILKQNLTRKEAKEAVALLNSLLSLVKSLPDPTAMKTWLNQLDVSQEYVPEELIHIPLFLEHLIYLVEQNEMENAFIHLHCEQKIRTLKLFASKYQWEIKRIDITYGENNSKAIYLISGQNLQQYIPKLANYFNEKYLISPINKQTIYDYFNQLSEQTFQAVISCQKIVVPPPVNIMGAWARDTVINSHLRKMERGEIFSYEK</sequence>
<dbReference type="RefSeq" id="WP_162857316.1">
    <property type="nucleotide sequence ID" value="NZ_CP038145.1"/>
</dbReference>
<gene>
    <name evidence="1" type="ORF">EXH44_09755</name>
</gene>
<name>A0A4P7CHI6_9PAST</name>
<evidence type="ECO:0000313" key="1">
    <source>
        <dbReference type="EMBL" id="QBQ64486.1"/>
    </source>
</evidence>
<accession>A0A4P7CHI6</accession>
<proteinExistence type="predicted"/>
<protein>
    <submittedName>
        <fullName evidence="1">Uncharacterized protein</fullName>
    </submittedName>
</protein>
<dbReference type="AlphaFoldDB" id="A0A4P7CHI6"/>
<keyword evidence="2" id="KW-1185">Reference proteome</keyword>
<evidence type="ECO:0000313" key="2">
    <source>
        <dbReference type="Proteomes" id="UP000294444"/>
    </source>
</evidence>
<organism evidence="1 2">
    <name type="scientific">Actinobacillus indolicus</name>
    <dbReference type="NCBI Taxonomy" id="51049"/>
    <lineage>
        <taxon>Bacteria</taxon>
        <taxon>Pseudomonadati</taxon>
        <taxon>Pseudomonadota</taxon>
        <taxon>Gammaproteobacteria</taxon>
        <taxon>Pasteurellales</taxon>
        <taxon>Pasteurellaceae</taxon>
        <taxon>Actinobacillus</taxon>
    </lineage>
</organism>